<dbReference type="Proteomes" id="UP000322983">
    <property type="component" value="Chromosome"/>
</dbReference>
<proteinExistence type="predicted"/>
<feature type="transmembrane region" description="Helical" evidence="1">
    <location>
        <begin position="12"/>
        <end position="34"/>
    </location>
</feature>
<reference evidence="2 3" key="1">
    <citation type="journal article" date="2020" name="Int. J. Syst. Evol. Microbiol.">
        <title>Sulfuracidifex tepidarius gen. nov., sp. nov. and transfer of Sulfolobus metallicus Huber and Stetter 1992 to the genus Sulfuracidifex as Sulfuracidifex metallicus comb. nov.</title>
        <authorList>
            <person name="Itoh T."/>
            <person name="Miura T."/>
            <person name="Sakai H.D."/>
            <person name="Kato S."/>
            <person name="Ohkuma M."/>
            <person name="Takashina T."/>
        </authorList>
    </citation>
    <scope>NUCLEOTIDE SEQUENCE [LARGE SCALE GENOMIC DNA]</scope>
    <source>
        <strain evidence="2 3">IC-006</strain>
    </source>
</reference>
<name>A0A510DU26_9CREN</name>
<keyword evidence="1" id="KW-0812">Transmembrane</keyword>
<evidence type="ECO:0000313" key="3">
    <source>
        <dbReference type="Proteomes" id="UP000322983"/>
    </source>
</evidence>
<dbReference type="RefSeq" id="WP_149528408.1">
    <property type="nucleotide sequence ID" value="NZ_AP018929.1"/>
</dbReference>
<dbReference type="KEGG" id="step:IC006_0955"/>
<dbReference type="EMBL" id="AP018929">
    <property type="protein sequence ID" value="BBG23667.1"/>
    <property type="molecule type" value="Genomic_DNA"/>
</dbReference>
<dbReference type="OrthoDB" id="44018at2157"/>
<keyword evidence="1" id="KW-1133">Transmembrane helix</keyword>
<gene>
    <name evidence="2" type="ORF">IC006_0955</name>
</gene>
<protein>
    <submittedName>
        <fullName evidence="2">Uncharacterized protein</fullName>
    </submittedName>
</protein>
<accession>A0A510DU26</accession>
<dbReference type="STRING" id="1294262.GCA_001316085_02839"/>
<evidence type="ECO:0000256" key="1">
    <source>
        <dbReference type="SAM" id="Phobius"/>
    </source>
</evidence>
<sequence length="553" mass="61302">MSHKGMLWGKKGLSYVLLAMTVAASFLGVVYFLFSPILVGFYHTDNGEVEYFLNRMGDPSFLVKTYVSGTQEPTIVSVFVNLPNKVVELETRRTDELTIPFSEVSPYIKAWEGKEGNTSLLVIASYVKSGHMYYSAEEVDYNPRWVFHGYPIQVVSTINVVPREVHVDYSYLHSLEDELDKKVDATPRIYCPGCGGGSGKLDNYVINVTPFNGSAPCYADGYPPSDYRPSYKGIVIHDLEVPMSWLTISNNVAHRDDYSSIYLSSALTGKVGWEAVSNSSNYGGPYIGTSYSANVNWFGFSSYYYSFLHKLFSPTMYTYYNATVAVVQYCVSTIACPVVSSKAHQAGSFLNVPEANVTVTEVLYANPSYRDVGGAVEETTSFTCVEYHTPEGTDKSFIEGNGTPTMLYQVEGTHVSFSHYGEVRWKDGDINYESSRIFARSGNTWATYTTSTYVHVNNPYEIPTDILAAATTIAISLSTFGLAGLVEGLISTAIIDAISIQLPNNVQYYNANDQLVMSVNGTGHVYLSYENYSTVKHVPSFGFVMNYTSYYGE</sequence>
<dbReference type="GeneID" id="41714744"/>
<dbReference type="AlphaFoldDB" id="A0A510DU26"/>
<keyword evidence="1" id="KW-0472">Membrane</keyword>
<evidence type="ECO:0000313" key="2">
    <source>
        <dbReference type="EMBL" id="BBG23667.1"/>
    </source>
</evidence>
<organism evidence="2 3">
    <name type="scientific">Sulfuracidifex tepidarius</name>
    <dbReference type="NCBI Taxonomy" id="1294262"/>
    <lineage>
        <taxon>Archaea</taxon>
        <taxon>Thermoproteota</taxon>
        <taxon>Thermoprotei</taxon>
        <taxon>Sulfolobales</taxon>
        <taxon>Sulfolobaceae</taxon>
        <taxon>Sulfuracidifex</taxon>
    </lineage>
</organism>
<keyword evidence="3" id="KW-1185">Reference proteome</keyword>